<evidence type="ECO:0000256" key="6">
    <source>
        <dbReference type="ARBA" id="ARBA00022737"/>
    </source>
</evidence>
<evidence type="ECO:0000313" key="13">
    <source>
        <dbReference type="EMBL" id="BAI69585.1"/>
    </source>
</evidence>
<comment type="cofactor">
    <cofactor evidence="1">
        <name>[4Fe-4S] cluster</name>
        <dbReference type="ChEBI" id="CHEBI:49883"/>
    </cofactor>
</comment>
<evidence type="ECO:0000256" key="10">
    <source>
        <dbReference type="ARBA" id="ARBA00023231"/>
    </source>
</evidence>
<dbReference type="Gene3D" id="3.30.70.20">
    <property type="match status" value="1"/>
</dbReference>
<dbReference type="GO" id="GO:0051539">
    <property type="term" value="F:4 iron, 4 sulfur cluster binding"/>
    <property type="evidence" value="ECO:0007669"/>
    <property type="project" value="UniProtKB-KW"/>
</dbReference>
<proteinExistence type="predicted"/>
<dbReference type="SUPFAM" id="SSF54862">
    <property type="entry name" value="4Fe-4S ferredoxins"/>
    <property type="match status" value="1"/>
</dbReference>
<dbReference type="STRING" id="608538.HTH_1128"/>
<dbReference type="KEGG" id="hte:Hydth_1120"/>
<dbReference type="NCBIfam" id="TIGR02936">
    <property type="entry name" value="fdxN_nitrog"/>
    <property type="match status" value="1"/>
</dbReference>
<keyword evidence="3" id="KW-0813">Transport</keyword>
<keyword evidence="14" id="KW-1185">Reference proteome</keyword>
<evidence type="ECO:0000256" key="2">
    <source>
        <dbReference type="ARBA" id="ARBA00003532"/>
    </source>
</evidence>
<comment type="function">
    <text evidence="2">Ferredoxins are iron-sulfur proteins that transfer electrons in a wide variety of metabolic reactions.</text>
</comment>
<name>D3DID3_HYDTT</name>
<dbReference type="InterPro" id="IPR017896">
    <property type="entry name" value="4Fe4S_Fe-S-bd"/>
</dbReference>
<keyword evidence="10" id="KW-0535">Nitrogen fixation</keyword>
<keyword evidence="6" id="KW-0677">Repeat</keyword>
<keyword evidence="9" id="KW-0411">Iron-sulfur</keyword>
<feature type="domain" description="4Fe-4S ferredoxin-type" evidence="12">
    <location>
        <begin position="55"/>
        <end position="85"/>
    </location>
</feature>
<evidence type="ECO:0000313" key="14">
    <source>
        <dbReference type="Proteomes" id="UP000002574"/>
    </source>
</evidence>
<evidence type="ECO:0000256" key="9">
    <source>
        <dbReference type="ARBA" id="ARBA00023014"/>
    </source>
</evidence>
<keyword evidence="8" id="KW-0408">Iron</keyword>
<dbReference type="RefSeq" id="WP_012963765.1">
    <property type="nucleotide sequence ID" value="NC_013799.1"/>
</dbReference>
<dbReference type="InterPro" id="IPR017900">
    <property type="entry name" value="4Fe4S_Fe_S_CS"/>
</dbReference>
<dbReference type="PATRIC" id="fig|608538.5.peg.1144"/>
<sequence>MRVFTTRGGKEWIPRYVFSIDKDNCIGCGRCYKVCGRDVLSLVEQDEDNDEDIKPYMDIANPDNCIGCEACSRVCPKKCFTHMEVQA</sequence>
<dbReference type="PANTHER" id="PTHR43687">
    <property type="entry name" value="ADENYLYLSULFATE REDUCTASE, BETA SUBUNIT"/>
    <property type="match status" value="1"/>
</dbReference>
<reference evidence="13 14" key="1">
    <citation type="journal article" date="2010" name="J. Bacteriol.">
        <title>Complete genome sequence of the thermophilic, obligately chemolithoautotrophic hydrogen-oxidizing bacterium Hydrogenobacter thermophilus TK-6.</title>
        <authorList>
            <person name="Arai H."/>
            <person name="Kanbe H."/>
            <person name="Ishii M."/>
            <person name="Igarashi Y."/>
        </authorList>
    </citation>
    <scope>NUCLEOTIDE SEQUENCE [LARGE SCALE GENOMIC DNA]</scope>
    <source>
        <strain evidence="14">DSM 6534 / IAM 12695 / TK-6 [Tokyo]</strain>
    </source>
</reference>
<dbReference type="Pfam" id="PF14697">
    <property type="entry name" value="Fer4_21"/>
    <property type="match status" value="1"/>
</dbReference>
<evidence type="ECO:0000256" key="5">
    <source>
        <dbReference type="ARBA" id="ARBA00022723"/>
    </source>
</evidence>
<dbReference type="PROSITE" id="PS51379">
    <property type="entry name" value="4FE4S_FER_2"/>
    <property type="match status" value="2"/>
</dbReference>
<dbReference type="EMBL" id="AP011112">
    <property type="protein sequence ID" value="BAI69585.1"/>
    <property type="molecule type" value="Genomic_DNA"/>
</dbReference>
<dbReference type="AlphaFoldDB" id="D3DID3"/>
<evidence type="ECO:0000256" key="4">
    <source>
        <dbReference type="ARBA" id="ARBA00022485"/>
    </source>
</evidence>
<keyword evidence="4" id="KW-0004">4Fe-4S</keyword>
<dbReference type="Proteomes" id="UP000002574">
    <property type="component" value="Chromosome"/>
</dbReference>
<dbReference type="GO" id="GO:0046872">
    <property type="term" value="F:metal ion binding"/>
    <property type="evidence" value="ECO:0007669"/>
    <property type="project" value="UniProtKB-KW"/>
</dbReference>
<evidence type="ECO:0000256" key="7">
    <source>
        <dbReference type="ARBA" id="ARBA00022982"/>
    </source>
</evidence>
<protein>
    <recommendedName>
        <fullName evidence="11">Ferredoxin III</fullName>
    </recommendedName>
</protein>
<dbReference type="KEGG" id="hth:HTH_1128"/>
<dbReference type="eggNOG" id="COG1143">
    <property type="taxonomic scope" value="Bacteria"/>
</dbReference>
<dbReference type="OrthoDB" id="9803397at2"/>
<evidence type="ECO:0000256" key="11">
    <source>
        <dbReference type="ARBA" id="ARBA00030616"/>
    </source>
</evidence>
<organism evidence="13 14">
    <name type="scientific">Hydrogenobacter thermophilus (strain DSM 6534 / IAM 12695 / TK-6)</name>
    <dbReference type="NCBI Taxonomy" id="608538"/>
    <lineage>
        <taxon>Bacteria</taxon>
        <taxon>Pseudomonadati</taxon>
        <taxon>Aquificota</taxon>
        <taxon>Aquificia</taxon>
        <taxon>Aquificales</taxon>
        <taxon>Aquificaceae</taxon>
        <taxon>Hydrogenobacter</taxon>
    </lineage>
</organism>
<evidence type="ECO:0000256" key="1">
    <source>
        <dbReference type="ARBA" id="ARBA00001966"/>
    </source>
</evidence>
<gene>
    <name evidence="13" type="primary">fdx5</name>
    <name evidence="13" type="ordered locus">HTH_1128</name>
</gene>
<keyword evidence="7" id="KW-0249">Electron transport</keyword>
<dbReference type="InterPro" id="IPR050572">
    <property type="entry name" value="Fe-S_Ferredoxin"/>
</dbReference>
<feature type="domain" description="4Fe-4S ferredoxin-type" evidence="12">
    <location>
        <begin position="16"/>
        <end position="45"/>
    </location>
</feature>
<evidence type="ECO:0000259" key="12">
    <source>
        <dbReference type="PROSITE" id="PS51379"/>
    </source>
</evidence>
<dbReference type="PANTHER" id="PTHR43687:SF1">
    <property type="entry name" value="FERREDOXIN III"/>
    <property type="match status" value="1"/>
</dbReference>
<accession>D3DID3</accession>
<evidence type="ECO:0000256" key="8">
    <source>
        <dbReference type="ARBA" id="ARBA00023004"/>
    </source>
</evidence>
<keyword evidence="5" id="KW-0479">Metal-binding</keyword>
<dbReference type="InterPro" id="IPR014283">
    <property type="entry name" value="FdIII_4_nif"/>
</dbReference>
<evidence type="ECO:0000256" key="3">
    <source>
        <dbReference type="ARBA" id="ARBA00022448"/>
    </source>
</evidence>
<dbReference type="PROSITE" id="PS00198">
    <property type="entry name" value="4FE4S_FER_1"/>
    <property type="match status" value="1"/>
</dbReference>